<name>A0A830EUY7_9EURY</name>
<evidence type="ECO:0000313" key="3">
    <source>
        <dbReference type="Proteomes" id="UP000628840"/>
    </source>
</evidence>
<dbReference type="OrthoDB" id="306663at2157"/>
<evidence type="ECO:0000256" key="1">
    <source>
        <dbReference type="SAM" id="Phobius"/>
    </source>
</evidence>
<proteinExistence type="predicted"/>
<keyword evidence="1" id="KW-0812">Transmembrane</keyword>
<sequence>MTDRGMTPVVGKTLEIGIVLLYVALVTAALYGGVVPSAQADAASVVGDRTLNAAATSVEDAVPGVAADAVTVRARVALPDTIGGQPYALRAEDRTLVLDSPLTGVGGRAALSLPGRVAGVSGEWHSGRDLLVVVTGGDALSVELREVAR</sequence>
<reference evidence="2 3" key="1">
    <citation type="journal article" date="2019" name="Int. J. Syst. Evol. Microbiol.">
        <title>The Global Catalogue of Microorganisms (GCM) 10K type strain sequencing project: providing services to taxonomists for standard genome sequencing and annotation.</title>
        <authorList>
            <consortium name="The Broad Institute Genomics Platform"/>
            <consortium name="The Broad Institute Genome Sequencing Center for Infectious Disease"/>
            <person name="Wu L."/>
            <person name="Ma J."/>
        </authorList>
    </citation>
    <scope>NUCLEOTIDE SEQUENCE [LARGE SCALE GENOMIC DNA]</scope>
    <source>
        <strain evidence="2 3">JCM 19585</strain>
    </source>
</reference>
<evidence type="ECO:0000313" key="2">
    <source>
        <dbReference type="EMBL" id="GGL32921.1"/>
    </source>
</evidence>
<gene>
    <name evidence="2" type="ORF">GCM10009037_15750</name>
</gene>
<keyword evidence="1" id="KW-1133">Transmembrane helix</keyword>
<organism evidence="2 3">
    <name type="scientific">Halarchaeum grantii</name>
    <dbReference type="NCBI Taxonomy" id="1193105"/>
    <lineage>
        <taxon>Archaea</taxon>
        <taxon>Methanobacteriati</taxon>
        <taxon>Methanobacteriota</taxon>
        <taxon>Stenosarchaea group</taxon>
        <taxon>Halobacteria</taxon>
        <taxon>Halobacteriales</taxon>
        <taxon>Halobacteriaceae</taxon>
    </lineage>
</organism>
<dbReference type="Proteomes" id="UP000628840">
    <property type="component" value="Unassembled WGS sequence"/>
</dbReference>
<keyword evidence="3" id="KW-1185">Reference proteome</keyword>
<keyword evidence="1" id="KW-0472">Membrane</keyword>
<dbReference type="Pfam" id="PF23928">
    <property type="entry name" value="DUF7266"/>
    <property type="match status" value="1"/>
</dbReference>
<dbReference type="EMBL" id="BMPF01000002">
    <property type="protein sequence ID" value="GGL32921.1"/>
    <property type="molecule type" value="Genomic_DNA"/>
</dbReference>
<feature type="transmembrane region" description="Helical" evidence="1">
    <location>
        <begin position="16"/>
        <end position="34"/>
    </location>
</feature>
<dbReference type="InterPro" id="IPR055690">
    <property type="entry name" value="DUF7266"/>
</dbReference>
<dbReference type="RefSeq" id="WP_188882184.1">
    <property type="nucleotide sequence ID" value="NZ_BMPF01000002.1"/>
</dbReference>
<protein>
    <submittedName>
        <fullName evidence="2">Uncharacterized protein</fullName>
    </submittedName>
</protein>
<comment type="caution">
    <text evidence="2">The sequence shown here is derived from an EMBL/GenBank/DDBJ whole genome shotgun (WGS) entry which is preliminary data.</text>
</comment>
<dbReference type="AlphaFoldDB" id="A0A830EUY7"/>
<accession>A0A830EUY7</accession>